<keyword evidence="2" id="KW-1185">Reference proteome</keyword>
<name>A0A4Q2UMV3_9BACT</name>
<keyword evidence="1" id="KW-0067">ATP-binding</keyword>
<gene>
    <name evidence="1" type="ORF">EQG79_00850</name>
</gene>
<keyword evidence="1" id="KW-0547">Nucleotide-binding</keyword>
<proteinExistence type="predicted"/>
<comment type="caution">
    <text evidence="1">The sequence shown here is derived from an EMBL/GenBank/DDBJ whole genome shotgun (WGS) entry which is preliminary data.</text>
</comment>
<accession>A0A4Q2UMV3</accession>
<dbReference type="GO" id="GO:0005524">
    <property type="term" value="F:ATP binding"/>
    <property type="evidence" value="ECO:0007669"/>
    <property type="project" value="UniProtKB-KW"/>
</dbReference>
<dbReference type="AlphaFoldDB" id="A0A4Q2UMV3"/>
<reference evidence="1 2" key="1">
    <citation type="submission" date="2019-01" db="EMBL/GenBank/DDBJ databases">
        <title>Spirosoma flava sp. nov., a propanil-degrading bacterium isolated from herbicide-contaminated soil.</title>
        <authorList>
            <person name="Zhang L."/>
            <person name="Jiang J.-D."/>
        </authorList>
    </citation>
    <scope>NUCLEOTIDE SEQUENCE [LARGE SCALE GENOMIC DNA]</scope>
    <source>
        <strain evidence="1 2">TY50</strain>
    </source>
</reference>
<protein>
    <submittedName>
        <fullName evidence="1">ATP-binding protein</fullName>
    </submittedName>
</protein>
<organism evidence="1 2">
    <name type="scientific">Spirosoma sordidisoli</name>
    <dbReference type="NCBI Taxonomy" id="2502893"/>
    <lineage>
        <taxon>Bacteria</taxon>
        <taxon>Pseudomonadati</taxon>
        <taxon>Bacteroidota</taxon>
        <taxon>Cytophagia</taxon>
        <taxon>Cytophagales</taxon>
        <taxon>Cytophagaceae</taxon>
        <taxon>Spirosoma</taxon>
    </lineage>
</organism>
<dbReference type="EMBL" id="SBLB01000001">
    <property type="protein sequence ID" value="RYC70734.1"/>
    <property type="molecule type" value="Genomic_DNA"/>
</dbReference>
<dbReference type="Proteomes" id="UP000290407">
    <property type="component" value="Unassembled WGS sequence"/>
</dbReference>
<dbReference type="Pfam" id="PF13479">
    <property type="entry name" value="AAA_24"/>
    <property type="match status" value="1"/>
</dbReference>
<dbReference type="RefSeq" id="WP_129599026.1">
    <property type="nucleotide sequence ID" value="NZ_SBLB01000001.1"/>
</dbReference>
<evidence type="ECO:0000313" key="1">
    <source>
        <dbReference type="EMBL" id="RYC70734.1"/>
    </source>
</evidence>
<evidence type="ECO:0000313" key="2">
    <source>
        <dbReference type="Proteomes" id="UP000290407"/>
    </source>
</evidence>
<sequence>MNTRPIVLGLHGDPSIGKSTTALTAGNVLPLDFDMGLDRAGIAADAYPIHSWPDAVAMLDSEAFEFCDAVVIDTAKTCLDNFLAEYVMKQDHKNKRGNVLSLQGYGALGNEFKTWLNRIRRAGKDVIWVAHTKDEKDGDDVVKTPNITGGSYDLLMQCTDQLGYMTTQSGKRMIKFQISEKYRSKDSAYIGEVTIPPIKHDSHGFFLYGVIEQVRSSLADRTKKAKSKGEVWGEIKKAVLSSTDADSLNKFIATLSGDTYTAPDKAYAKPLIVSRARELDLRFNRDLAVYESATAPVPAPVSDVPADEPVSQPA</sequence>